<dbReference type="PANTHER" id="PTHR42879">
    <property type="entry name" value="3-OXOACYL-(ACYL-CARRIER-PROTEIN) REDUCTASE"/>
    <property type="match status" value="1"/>
</dbReference>
<dbReference type="Gene3D" id="3.40.50.720">
    <property type="entry name" value="NAD(P)-binding Rossmann-like Domain"/>
    <property type="match status" value="1"/>
</dbReference>
<dbReference type="PRINTS" id="PR00080">
    <property type="entry name" value="SDRFAMILY"/>
</dbReference>
<keyword evidence="2" id="KW-0560">Oxidoreductase</keyword>
<dbReference type="RefSeq" id="WP_166062978.1">
    <property type="nucleotide sequence ID" value="NZ_CP049889.1"/>
</dbReference>
<dbReference type="InterPro" id="IPR050259">
    <property type="entry name" value="SDR"/>
</dbReference>
<dbReference type="PANTHER" id="PTHR42879:SF2">
    <property type="entry name" value="3-OXOACYL-[ACYL-CARRIER-PROTEIN] REDUCTASE FABG"/>
    <property type="match status" value="1"/>
</dbReference>
<dbReference type="InterPro" id="IPR020904">
    <property type="entry name" value="Sc_DH/Rdtase_CS"/>
</dbReference>
<name>A0A6G7WI68_9LACT</name>
<reference evidence="3 4" key="1">
    <citation type="journal article" date="2017" name="Int. J. Syst. Evol. Microbiol.">
        <title>Jeotgalibaca porci sp. nov. and Jeotgalibaca arthritidis sp. nov., isolated from pigs, and emended description of the genus Jeotgalibaca.</title>
        <authorList>
            <person name="Zamora L."/>
            <person name="Perez-Sancho M."/>
            <person name="Dominguez L."/>
            <person name="Fernandez-Garayzabal J.F."/>
            <person name="Vela A.I."/>
        </authorList>
    </citation>
    <scope>NUCLEOTIDE SEQUENCE [LARGE SCALE GENOMIC DNA]</scope>
    <source>
        <strain evidence="3 4">CCUG 69148</strain>
    </source>
</reference>
<evidence type="ECO:0000256" key="2">
    <source>
        <dbReference type="ARBA" id="ARBA00023002"/>
    </source>
</evidence>
<dbReference type="GO" id="GO:0008206">
    <property type="term" value="P:bile acid metabolic process"/>
    <property type="evidence" value="ECO:0007669"/>
    <property type="project" value="UniProtKB-ARBA"/>
</dbReference>
<keyword evidence="4" id="KW-1185">Reference proteome</keyword>
<accession>A0A6G7WI68</accession>
<dbReference type="GeneID" id="94553163"/>
<dbReference type="PROSITE" id="PS00061">
    <property type="entry name" value="ADH_SHORT"/>
    <property type="match status" value="1"/>
</dbReference>
<dbReference type="PRINTS" id="PR00081">
    <property type="entry name" value="GDHRDH"/>
</dbReference>
<comment type="similarity">
    <text evidence="1">Belongs to the short-chain dehydrogenases/reductases (SDR) family.</text>
</comment>
<evidence type="ECO:0000313" key="4">
    <source>
        <dbReference type="Proteomes" id="UP000501830"/>
    </source>
</evidence>
<evidence type="ECO:0000313" key="3">
    <source>
        <dbReference type="EMBL" id="QIK51917.1"/>
    </source>
</evidence>
<dbReference type="AlphaFoldDB" id="A0A6G7WI68"/>
<sequence length="246" mass="26000">MSKLQDRVALVYGGTSGLGEASAKKFAAEGAKVAIAGRSEEDGNRIVEEITAKGGEAIFVSVDLMDVAQIKASVQTVVDTYGTIDILYNGAGILDKYENVIDTDEDTFDSLIALNVKAPFMATKEVMPIFVEKGSGTVINVGSQATRFAGVGGTAYVTTKHAIEGFTKQLAYDFGPKGIKANLLAPGFIETPMTDGLEEARLKEIPDQRAGKAEEIGNLALFLASDDSNYMNGATVLMDGGWTVGR</sequence>
<dbReference type="CDD" id="cd05233">
    <property type="entry name" value="SDR_c"/>
    <property type="match status" value="1"/>
</dbReference>
<dbReference type="InterPro" id="IPR036291">
    <property type="entry name" value="NAD(P)-bd_dom_sf"/>
</dbReference>
<proteinExistence type="inferred from homology"/>
<dbReference type="Pfam" id="PF13561">
    <property type="entry name" value="adh_short_C2"/>
    <property type="match status" value="1"/>
</dbReference>
<protein>
    <submittedName>
        <fullName evidence="3">SDR family oxidoreductase</fullName>
    </submittedName>
</protein>
<dbReference type="GO" id="GO:0016491">
    <property type="term" value="F:oxidoreductase activity"/>
    <property type="evidence" value="ECO:0007669"/>
    <property type="project" value="UniProtKB-KW"/>
</dbReference>
<dbReference type="EMBL" id="CP049889">
    <property type="protein sequence ID" value="QIK51917.1"/>
    <property type="molecule type" value="Genomic_DNA"/>
</dbReference>
<dbReference type="SUPFAM" id="SSF51735">
    <property type="entry name" value="NAD(P)-binding Rossmann-fold domains"/>
    <property type="match status" value="1"/>
</dbReference>
<dbReference type="KEGG" id="jpo:G7058_07695"/>
<dbReference type="Proteomes" id="UP000501830">
    <property type="component" value="Chromosome"/>
</dbReference>
<dbReference type="FunFam" id="3.40.50.720:FF:000084">
    <property type="entry name" value="Short-chain dehydrogenase reductase"/>
    <property type="match status" value="1"/>
</dbReference>
<gene>
    <name evidence="3" type="ORF">G7058_07695</name>
</gene>
<evidence type="ECO:0000256" key="1">
    <source>
        <dbReference type="ARBA" id="ARBA00006484"/>
    </source>
</evidence>
<organism evidence="3 4">
    <name type="scientific">Jeotgalibaca porci</name>
    <dbReference type="NCBI Taxonomy" id="1868793"/>
    <lineage>
        <taxon>Bacteria</taxon>
        <taxon>Bacillati</taxon>
        <taxon>Bacillota</taxon>
        <taxon>Bacilli</taxon>
        <taxon>Lactobacillales</taxon>
        <taxon>Carnobacteriaceae</taxon>
        <taxon>Jeotgalibaca</taxon>
    </lineage>
</organism>
<dbReference type="InterPro" id="IPR002347">
    <property type="entry name" value="SDR_fam"/>
</dbReference>